<evidence type="ECO:0000259" key="8">
    <source>
        <dbReference type="PROSITE" id="PS50026"/>
    </source>
</evidence>
<dbReference type="SMART" id="SM00181">
    <property type="entry name" value="EGF"/>
    <property type="match status" value="3"/>
</dbReference>
<dbReference type="GO" id="GO:0005886">
    <property type="term" value="C:plasma membrane"/>
    <property type="evidence" value="ECO:0007669"/>
    <property type="project" value="TreeGrafter"/>
</dbReference>
<protein>
    <recommendedName>
        <fullName evidence="8">EGF-like domain-containing protein</fullName>
    </recommendedName>
</protein>
<sequence>MIVLIIFILSNILKISFSQCLAIGSNDSYLRIWSQNKVFYKQVPGTQIKSLDYETENNLFLAGLNDNKVAISETINNNLTSFFGNSSINYILSLNKTHFVTGGNDSLVFYNILNQDFYPIVKETGFYGEILCLRFLKEDQLLLIGSKDYKILVYNLSTNQLKVSPITYSIKSFDFLNKDFIVFQCFQNSVCRVINDSLIALGLERDNKNLFYLWNWKKQSILYLESFSQILHIEILDPITIIYGQKNGRINLCNLSELKIINILNIDVVNALTTIKKCNITYLEKFSESESITSTLENEAPSTNHHLTTSTNGLVKNTIFSLTSEEISNKDILSSTMIQSELSLSTDENTLKNEVFNVSSTSSSILEIQAIFNGNNIKALTNFLIRNMEMNDCLKNCSGNGKCKFANNNKYECECNENYTGSSCEVNTLPCFSNPCRNNGSCINNLKKRTYTCECFKPVKEIILFYGQNCELKKDICENETCSNNGKCYDIENKGLCKCFSNYYGGKCEHESNEMKTIKSTIKITSILAFIILIFFFLTLLFLDISTFFCFKKPSKVSK</sequence>
<evidence type="ECO:0000256" key="1">
    <source>
        <dbReference type="ARBA" id="ARBA00022536"/>
    </source>
</evidence>
<evidence type="ECO:0000256" key="3">
    <source>
        <dbReference type="ARBA" id="ARBA00022737"/>
    </source>
</evidence>
<feature type="transmembrane region" description="Helical" evidence="6">
    <location>
        <begin position="527"/>
        <end position="551"/>
    </location>
</feature>
<dbReference type="InterPro" id="IPR015943">
    <property type="entry name" value="WD40/YVTN_repeat-like_dom_sf"/>
</dbReference>
<keyword evidence="3" id="KW-0677">Repeat</keyword>
<dbReference type="PROSITE" id="PS50026">
    <property type="entry name" value="EGF_3"/>
    <property type="match status" value="3"/>
</dbReference>
<dbReference type="GO" id="GO:0045197">
    <property type="term" value="P:establishment or maintenance of epithelial cell apical/basal polarity"/>
    <property type="evidence" value="ECO:0007669"/>
    <property type="project" value="TreeGrafter"/>
</dbReference>
<dbReference type="PANTHER" id="PTHR24049">
    <property type="entry name" value="CRUMBS FAMILY MEMBER"/>
    <property type="match status" value="1"/>
</dbReference>
<dbReference type="SUPFAM" id="SSF57196">
    <property type="entry name" value="EGF/Laminin"/>
    <property type="match status" value="3"/>
</dbReference>
<name>A0A813NDS9_9BILA</name>
<dbReference type="GO" id="GO:0007157">
    <property type="term" value="P:heterophilic cell-cell adhesion via plasma membrane cell adhesion molecules"/>
    <property type="evidence" value="ECO:0007669"/>
    <property type="project" value="TreeGrafter"/>
</dbReference>
<feature type="disulfide bond" evidence="5">
    <location>
        <begin position="499"/>
        <end position="508"/>
    </location>
</feature>
<keyword evidence="6" id="KW-0472">Membrane</keyword>
<keyword evidence="10" id="KW-1185">Reference proteome</keyword>
<keyword evidence="4 5" id="KW-1015">Disulfide bond</keyword>
<keyword evidence="6" id="KW-1133">Transmembrane helix</keyword>
<dbReference type="InterPro" id="IPR036322">
    <property type="entry name" value="WD40_repeat_dom_sf"/>
</dbReference>
<evidence type="ECO:0000313" key="10">
    <source>
        <dbReference type="Proteomes" id="UP000663879"/>
    </source>
</evidence>
<comment type="caution">
    <text evidence="9">The sequence shown here is derived from an EMBL/GenBank/DDBJ whole genome shotgun (WGS) entry which is preliminary data.</text>
</comment>
<feature type="domain" description="EGF-like" evidence="8">
    <location>
        <begin position="473"/>
        <end position="509"/>
    </location>
</feature>
<dbReference type="Proteomes" id="UP000663879">
    <property type="component" value="Unassembled WGS sequence"/>
</dbReference>
<accession>A0A813NDS9</accession>
<evidence type="ECO:0000256" key="4">
    <source>
        <dbReference type="ARBA" id="ARBA00023157"/>
    </source>
</evidence>
<dbReference type="InterPro" id="IPR000742">
    <property type="entry name" value="EGF"/>
</dbReference>
<dbReference type="EMBL" id="CAJNOC010000255">
    <property type="protein sequence ID" value="CAF0734205.1"/>
    <property type="molecule type" value="Genomic_DNA"/>
</dbReference>
<reference evidence="9" key="1">
    <citation type="submission" date="2021-02" db="EMBL/GenBank/DDBJ databases">
        <authorList>
            <person name="Nowell W R."/>
        </authorList>
    </citation>
    <scope>NUCLEOTIDE SEQUENCE</scope>
    <source>
        <strain evidence="9">Ploen Becks lab</strain>
    </source>
</reference>
<keyword evidence="2 7" id="KW-0732">Signal</keyword>
<keyword evidence="6" id="KW-0812">Transmembrane</keyword>
<keyword evidence="1 5" id="KW-0245">EGF-like domain</keyword>
<organism evidence="9 10">
    <name type="scientific">Brachionus calyciflorus</name>
    <dbReference type="NCBI Taxonomy" id="104777"/>
    <lineage>
        <taxon>Eukaryota</taxon>
        <taxon>Metazoa</taxon>
        <taxon>Spiralia</taxon>
        <taxon>Gnathifera</taxon>
        <taxon>Rotifera</taxon>
        <taxon>Eurotatoria</taxon>
        <taxon>Monogononta</taxon>
        <taxon>Pseudotrocha</taxon>
        <taxon>Ploima</taxon>
        <taxon>Brachionidae</taxon>
        <taxon>Brachionus</taxon>
    </lineage>
</organism>
<feature type="domain" description="EGF-like" evidence="8">
    <location>
        <begin position="427"/>
        <end position="471"/>
    </location>
</feature>
<evidence type="ECO:0000256" key="6">
    <source>
        <dbReference type="SAM" id="Phobius"/>
    </source>
</evidence>
<dbReference type="SUPFAM" id="SSF50978">
    <property type="entry name" value="WD40 repeat-like"/>
    <property type="match status" value="1"/>
</dbReference>
<dbReference type="PANTHER" id="PTHR24049:SF22">
    <property type="entry name" value="DROSOPHILA CRUMBS HOMOLOG"/>
    <property type="match status" value="1"/>
</dbReference>
<dbReference type="GO" id="GO:0032991">
    <property type="term" value="C:protein-containing complex"/>
    <property type="evidence" value="ECO:0007669"/>
    <property type="project" value="TreeGrafter"/>
</dbReference>
<dbReference type="Gene3D" id="2.10.25.10">
    <property type="entry name" value="Laminin"/>
    <property type="match status" value="1"/>
</dbReference>
<evidence type="ECO:0000313" key="9">
    <source>
        <dbReference type="EMBL" id="CAF0734205.1"/>
    </source>
</evidence>
<dbReference type="PROSITE" id="PS00022">
    <property type="entry name" value="EGF_1"/>
    <property type="match status" value="2"/>
</dbReference>
<feature type="disulfide bond" evidence="5">
    <location>
        <begin position="415"/>
        <end position="424"/>
    </location>
</feature>
<dbReference type="Gene3D" id="2.130.10.10">
    <property type="entry name" value="YVTN repeat-like/Quinoprotein amine dehydrogenase"/>
    <property type="match status" value="1"/>
</dbReference>
<dbReference type="Gene3D" id="2.60.120.260">
    <property type="entry name" value="Galactose-binding domain-like"/>
    <property type="match status" value="1"/>
</dbReference>
<feature type="disulfide bond" evidence="5">
    <location>
        <begin position="436"/>
        <end position="453"/>
    </location>
</feature>
<dbReference type="Pfam" id="PF00008">
    <property type="entry name" value="EGF"/>
    <property type="match status" value="1"/>
</dbReference>
<dbReference type="AlphaFoldDB" id="A0A813NDS9"/>
<dbReference type="InterPro" id="IPR051022">
    <property type="entry name" value="Notch_Cell-Fate_Det"/>
</dbReference>
<proteinExistence type="predicted"/>
<feature type="domain" description="EGF-like" evidence="8">
    <location>
        <begin position="389"/>
        <end position="425"/>
    </location>
</feature>
<feature type="chain" id="PRO_5032956431" description="EGF-like domain-containing protein" evidence="7">
    <location>
        <begin position="19"/>
        <end position="559"/>
    </location>
</feature>
<evidence type="ECO:0000256" key="7">
    <source>
        <dbReference type="SAM" id="SignalP"/>
    </source>
</evidence>
<evidence type="ECO:0000256" key="5">
    <source>
        <dbReference type="PROSITE-ProRule" id="PRU00076"/>
    </source>
</evidence>
<dbReference type="OrthoDB" id="6130531at2759"/>
<gene>
    <name evidence="9" type="ORF">OXX778_LOCUS3033</name>
</gene>
<feature type="signal peptide" evidence="7">
    <location>
        <begin position="1"/>
        <end position="18"/>
    </location>
</feature>
<feature type="disulfide bond" evidence="5">
    <location>
        <begin position="393"/>
        <end position="403"/>
    </location>
</feature>
<comment type="caution">
    <text evidence="5">Lacks conserved residue(s) required for the propagation of feature annotation.</text>
</comment>
<evidence type="ECO:0000256" key="2">
    <source>
        <dbReference type="ARBA" id="ARBA00022729"/>
    </source>
</evidence>